<keyword evidence="3" id="KW-0411">Iron-sulfur</keyword>
<keyword evidence="7" id="KW-1185">Reference proteome</keyword>
<reference evidence="6" key="1">
    <citation type="journal article" date="2019" name="PLoS Negl. Trop. Dis.">
        <title>Revisiting the worldwide diversity of Leptospira species in the environment.</title>
        <authorList>
            <person name="Vincent A.T."/>
            <person name="Schiettekatte O."/>
            <person name="Bourhy P."/>
            <person name="Veyrier F.J."/>
            <person name="Picardeau M."/>
        </authorList>
    </citation>
    <scope>NUCLEOTIDE SEQUENCE [LARGE SCALE GENOMIC DNA]</scope>
    <source>
        <strain evidence="6">SSW15</strain>
    </source>
</reference>
<comment type="caution">
    <text evidence="6">The sequence shown here is derived from an EMBL/GenBank/DDBJ whole genome shotgun (WGS) entry which is preliminary data.</text>
</comment>
<dbReference type="PANTHER" id="PTHR43432">
    <property type="entry name" value="SLR0285 PROTEIN"/>
    <property type="match status" value="1"/>
</dbReference>
<evidence type="ECO:0000256" key="1">
    <source>
        <dbReference type="ARBA" id="ARBA00022723"/>
    </source>
</evidence>
<dbReference type="GO" id="GO:0051536">
    <property type="term" value="F:iron-sulfur cluster binding"/>
    <property type="evidence" value="ECO:0007669"/>
    <property type="project" value="UniProtKB-KW"/>
</dbReference>
<keyword evidence="2" id="KW-0408">Iron</keyword>
<protein>
    <submittedName>
        <fullName evidence="6">PA0069 family radical SAM protein</fullName>
    </submittedName>
</protein>
<dbReference type="GO" id="GO:0003824">
    <property type="term" value="F:catalytic activity"/>
    <property type="evidence" value="ECO:0007669"/>
    <property type="project" value="InterPro"/>
</dbReference>
<gene>
    <name evidence="6" type="ORF">EHO60_07805</name>
</gene>
<proteinExistence type="predicted"/>
<dbReference type="InterPro" id="IPR040086">
    <property type="entry name" value="MJ0683-like"/>
</dbReference>
<dbReference type="Gene3D" id="3.80.30.30">
    <property type="match status" value="1"/>
</dbReference>
<evidence type="ECO:0000313" key="7">
    <source>
        <dbReference type="Proteomes" id="UP000298458"/>
    </source>
</evidence>
<dbReference type="InterPro" id="IPR006638">
    <property type="entry name" value="Elp3/MiaA/NifB-like_rSAM"/>
</dbReference>
<dbReference type="RefSeq" id="WP_135767565.1">
    <property type="nucleotide sequence ID" value="NZ_RQET01000004.1"/>
</dbReference>
<dbReference type="NCBIfam" id="NF033668">
    <property type="entry name" value="rSAM_PA0069"/>
    <property type="match status" value="1"/>
</dbReference>
<dbReference type="InterPro" id="IPR007197">
    <property type="entry name" value="rSAM"/>
</dbReference>
<dbReference type="InterPro" id="IPR058240">
    <property type="entry name" value="rSAM_sf"/>
</dbReference>
<organism evidence="6 7">
    <name type="scientific">Leptospira fletcheri</name>
    <dbReference type="NCBI Taxonomy" id="2484981"/>
    <lineage>
        <taxon>Bacteria</taxon>
        <taxon>Pseudomonadati</taxon>
        <taxon>Spirochaetota</taxon>
        <taxon>Spirochaetia</taxon>
        <taxon>Leptospirales</taxon>
        <taxon>Leptospiraceae</taxon>
        <taxon>Leptospira</taxon>
    </lineage>
</organism>
<dbReference type="SUPFAM" id="SSF102114">
    <property type="entry name" value="Radical SAM enzymes"/>
    <property type="match status" value="1"/>
</dbReference>
<evidence type="ECO:0000256" key="4">
    <source>
        <dbReference type="SAM" id="MobiDB-lite"/>
    </source>
</evidence>
<dbReference type="Proteomes" id="UP000298458">
    <property type="component" value="Unassembled WGS sequence"/>
</dbReference>
<dbReference type="EMBL" id="RQET01000004">
    <property type="protein sequence ID" value="TGK12161.1"/>
    <property type="molecule type" value="Genomic_DNA"/>
</dbReference>
<dbReference type="SFLD" id="SFLDG01084">
    <property type="entry name" value="Uncharacterised_Radical_SAM_Su"/>
    <property type="match status" value="1"/>
</dbReference>
<evidence type="ECO:0000259" key="5">
    <source>
        <dbReference type="SMART" id="SM00729"/>
    </source>
</evidence>
<dbReference type="SFLD" id="SFLDS00029">
    <property type="entry name" value="Radical_SAM"/>
    <property type="match status" value="1"/>
</dbReference>
<sequence>MPPRSEKKQKRGTTSSPEGRFTHVHREVWEEAGEEGTVRTTEFFWEDSKSLLTYNDSPDIPIQAGLNPYRGCEHGCIYCFARPNHAYVDLSPGLDFESKIFVKKNVDRLLIDALRKRKGNVETITMGTATDPYQPGERKYKNSRKILEVCLKFRQPLAIITKSSLILRDLDLLSEMGRLGILKVFVTITTLNSELWSALEPRAPAPNKRIEAVKGLTEAGVPVGVMFAPVIPFLNDSEMETVLERAKSAGAESAGMVFVRLPYEVAPLFEEWLGVHFPLKKEKILRVIREARGGKLYDSDFSQRMTGTGNYAQLLRTRFRLATRRLGLNHRGTIRGDLFRVPEEFQVLASKDQDLLPGLF</sequence>
<dbReference type="CDD" id="cd01335">
    <property type="entry name" value="Radical_SAM"/>
    <property type="match status" value="1"/>
</dbReference>
<dbReference type="SMART" id="SM00729">
    <property type="entry name" value="Elp3"/>
    <property type="match status" value="1"/>
</dbReference>
<feature type="domain" description="Elp3/MiaA/NifB-like radical SAM core" evidence="5">
    <location>
        <begin position="62"/>
        <end position="290"/>
    </location>
</feature>
<accession>A0A4R9GID6</accession>
<name>A0A4R9GID6_9LEPT</name>
<evidence type="ECO:0000256" key="2">
    <source>
        <dbReference type="ARBA" id="ARBA00023004"/>
    </source>
</evidence>
<feature type="region of interest" description="Disordered" evidence="4">
    <location>
        <begin position="1"/>
        <end position="22"/>
    </location>
</feature>
<dbReference type="OrthoDB" id="9785699at2"/>
<dbReference type="PANTHER" id="PTHR43432:SF3">
    <property type="entry name" value="SLR0285 PROTEIN"/>
    <property type="match status" value="1"/>
</dbReference>
<dbReference type="GO" id="GO:0046872">
    <property type="term" value="F:metal ion binding"/>
    <property type="evidence" value="ECO:0007669"/>
    <property type="project" value="UniProtKB-KW"/>
</dbReference>
<evidence type="ECO:0000256" key="3">
    <source>
        <dbReference type="ARBA" id="ARBA00023014"/>
    </source>
</evidence>
<dbReference type="Pfam" id="PF04055">
    <property type="entry name" value="Radical_SAM"/>
    <property type="match status" value="1"/>
</dbReference>
<evidence type="ECO:0000313" key="6">
    <source>
        <dbReference type="EMBL" id="TGK12161.1"/>
    </source>
</evidence>
<keyword evidence="1" id="KW-0479">Metal-binding</keyword>
<dbReference type="AlphaFoldDB" id="A0A4R9GID6"/>